<evidence type="ECO:0000313" key="2">
    <source>
        <dbReference type="EMBL" id="TDG36093.1"/>
    </source>
</evidence>
<name>A0A4V3A037_9SPHI</name>
<sequence length="103" mass="12130">MASKKEDLENYLRFLQNLTEDLSDYQARSGKNKTIRDKETSKISHAVTKFDRYLQNNKGLSDLLFEYHGGNEYGYDETLSFKYIVRDVSRFMGFLKEKLAINE</sequence>
<accession>A0A4V3A037</accession>
<protein>
    <submittedName>
        <fullName evidence="2">Uncharacterized protein</fullName>
    </submittedName>
</protein>
<dbReference type="AlphaFoldDB" id="A0A4V3A037"/>
<feature type="coiled-coil region" evidence="1">
    <location>
        <begin position="1"/>
        <end position="28"/>
    </location>
</feature>
<gene>
    <name evidence="2" type="ORF">EZJ43_10455</name>
</gene>
<keyword evidence="3" id="KW-1185">Reference proteome</keyword>
<dbReference type="RefSeq" id="WP_133262656.1">
    <property type="nucleotide sequence ID" value="NZ_SJCY01000006.1"/>
</dbReference>
<evidence type="ECO:0000256" key="1">
    <source>
        <dbReference type="SAM" id="Coils"/>
    </source>
</evidence>
<comment type="caution">
    <text evidence="2">The sequence shown here is derived from an EMBL/GenBank/DDBJ whole genome shotgun (WGS) entry which is preliminary data.</text>
</comment>
<dbReference type="Proteomes" id="UP000295668">
    <property type="component" value="Unassembled WGS sequence"/>
</dbReference>
<dbReference type="EMBL" id="SJCY01000006">
    <property type="protein sequence ID" value="TDG36093.1"/>
    <property type="molecule type" value="Genomic_DNA"/>
</dbReference>
<evidence type="ECO:0000313" key="3">
    <source>
        <dbReference type="Proteomes" id="UP000295668"/>
    </source>
</evidence>
<organism evidence="2 3">
    <name type="scientific">Pedobacter changchengzhani</name>
    <dbReference type="NCBI Taxonomy" id="2529274"/>
    <lineage>
        <taxon>Bacteria</taxon>
        <taxon>Pseudomonadati</taxon>
        <taxon>Bacteroidota</taxon>
        <taxon>Sphingobacteriia</taxon>
        <taxon>Sphingobacteriales</taxon>
        <taxon>Sphingobacteriaceae</taxon>
        <taxon>Pedobacter</taxon>
    </lineage>
</organism>
<reference evidence="2 3" key="1">
    <citation type="submission" date="2019-02" db="EMBL/GenBank/DDBJ databases">
        <title>Pedobacter sp. nov., a novel speices isolated from soil of pinguins habitat in Antarcitica.</title>
        <authorList>
            <person name="He R.-H."/>
        </authorList>
    </citation>
    <scope>NUCLEOTIDE SEQUENCE [LARGE SCALE GENOMIC DNA]</scope>
    <source>
        <strain evidence="2 3">E01020</strain>
    </source>
</reference>
<keyword evidence="1" id="KW-0175">Coiled coil</keyword>
<proteinExistence type="predicted"/>